<dbReference type="Pfam" id="PF25497">
    <property type="entry name" value="COR-B"/>
    <property type="match status" value="1"/>
</dbReference>
<dbReference type="InterPro" id="IPR032171">
    <property type="entry name" value="COR-A"/>
</dbReference>
<comment type="catalytic activity">
    <reaction evidence="8">
        <text>L-threonyl-[protein] + ATP = O-phospho-L-threonyl-[protein] + ADP + H(+)</text>
        <dbReference type="Rhea" id="RHEA:46608"/>
        <dbReference type="Rhea" id="RHEA-COMP:11060"/>
        <dbReference type="Rhea" id="RHEA-COMP:11605"/>
        <dbReference type="ChEBI" id="CHEBI:15378"/>
        <dbReference type="ChEBI" id="CHEBI:30013"/>
        <dbReference type="ChEBI" id="CHEBI:30616"/>
        <dbReference type="ChEBI" id="CHEBI:61977"/>
        <dbReference type="ChEBI" id="CHEBI:456216"/>
        <dbReference type="EC" id="2.7.11.1"/>
    </reaction>
</comment>
<dbReference type="AlphaFoldDB" id="A0AAV4M3V4"/>
<name>A0AAV4M3V4_CAEEX</name>
<dbReference type="InterPro" id="IPR027417">
    <property type="entry name" value="P-loop_NTPase"/>
</dbReference>
<dbReference type="Gene3D" id="1.10.10.2200">
    <property type="match status" value="1"/>
</dbReference>
<evidence type="ECO:0000256" key="8">
    <source>
        <dbReference type="ARBA" id="ARBA00047899"/>
    </source>
</evidence>
<protein>
    <recommendedName>
        <fullName evidence="1">non-specific serine/threonine protein kinase</fullName>
        <ecNumber evidence="1">2.7.11.1</ecNumber>
    </recommendedName>
</protein>
<dbReference type="GO" id="GO:0016301">
    <property type="term" value="F:kinase activity"/>
    <property type="evidence" value="ECO:0007669"/>
    <property type="project" value="UniProtKB-KW"/>
</dbReference>
<evidence type="ECO:0000313" key="13">
    <source>
        <dbReference type="Proteomes" id="UP001054945"/>
    </source>
</evidence>
<evidence type="ECO:0000256" key="2">
    <source>
        <dbReference type="ARBA" id="ARBA00022679"/>
    </source>
</evidence>
<dbReference type="Proteomes" id="UP001054945">
    <property type="component" value="Unassembled WGS sequence"/>
</dbReference>
<evidence type="ECO:0000256" key="7">
    <source>
        <dbReference type="ARBA" id="ARBA00023134"/>
    </source>
</evidence>
<keyword evidence="2" id="KW-0808">Transferase</keyword>
<dbReference type="SUPFAM" id="SSF52540">
    <property type="entry name" value="P-loop containing nucleoside triphosphate hydrolases"/>
    <property type="match status" value="1"/>
</dbReference>
<evidence type="ECO:0000256" key="9">
    <source>
        <dbReference type="ARBA" id="ARBA00048679"/>
    </source>
</evidence>
<evidence type="ECO:0000256" key="1">
    <source>
        <dbReference type="ARBA" id="ARBA00012513"/>
    </source>
</evidence>
<keyword evidence="4" id="KW-0547">Nucleotide-binding</keyword>
<gene>
    <name evidence="12" type="primary">lrk-1</name>
    <name evidence="12" type="ORF">CEXT_19861</name>
</gene>
<reference evidence="12 13" key="1">
    <citation type="submission" date="2021-06" db="EMBL/GenBank/DDBJ databases">
        <title>Caerostris extrusa draft genome.</title>
        <authorList>
            <person name="Kono N."/>
            <person name="Arakawa K."/>
        </authorList>
    </citation>
    <scope>NUCLEOTIDE SEQUENCE [LARGE SCALE GENOMIC DNA]</scope>
</reference>
<evidence type="ECO:0000256" key="10">
    <source>
        <dbReference type="SAM" id="MobiDB-lite"/>
    </source>
</evidence>
<organism evidence="12 13">
    <name type="scientific">Caerostris extrusa</name>
    <name type="common">Bark spider</name>
    <name type="synonym">Caerostris bankana</name>
    <dbReference type="NCBI Taxonomy" id="172846"/>
    <lineage>
        <taxon>Eukaryota</taxon>
        <taxon>Metazoa</taxon>
        <taxon>Ecdysozoa</taxon>
        <taxon>Arthropoda</taxon>
        <taxon>Chelicerata</taxon>
        <taxon>Arachnida</taxon>
        <taxon>Araneae</taxon>
        <taxon>Araneomorphae</taxon>
        <taxon>Entelegynae</taxon>
        <taxon>Araneoidea</taxon>
        <taxon>Araneidae</taxon>
        <taxon>Caerostris</taxon>
    </lineage>
</organism>
<sequence length="652" mass="74481">MGDWMYEKKIRGQSSYGPVVFRTWDFGGQKEYYATHQYFLSKRSLYLVSWRIIDGERGVDGILQWLVNIQARAPNAPVIIVGTHYDLVKERFPPSYSEDLQQMIRDRFINVVDADKWITQKDVVGLLAVDRHVQGKDPVLRAEPYRNVVMQEMMQRYNIAFRDLSELNQATTFLHENGILLHYEDATLKDLYFLDPQWLCDMLAHVVTIREINPFARNGIMKIEDLKHVFKSSQFAPSDAQTYILNLLNKFEVALTWDNRTIIIPSLLPSEEQLRAGFPGCDVRVPVRSRVWAMRKSYGGRYSVGNTPLTLKLTTTEKKPQRPVSDVPLTTESISAPKVTDPLEKDAENPGVTCYVRHKTQTENVIRRLLLMSYFPSGFWSRLMTRMLADDIVVEIIRSYFLIPKDVDMDPLLAAVFNRRAEWICWQTGMELRYLDTTLFRMKEHLSHLNNAPFESQKVDAEGIVVAYDNVELQPNPECVAKLLSVSVDHIDTLLEDWYPTLGTRFVHTSEGKFLVTRLVPCTQCIVAHVKEETGSSERGHFSVTDHAWEPTLWHADPPWKSGLESCSSRNLSMGSSSKLSYSPNLQKNRGSRSSTMSHDSDSGVGPDSNSSSRKPSTESRPEGELASSIENNCIESLPETVIYSFMVEECI</sequence>
<dbReference type="EC" id="2.7.11.1" evidence="1"/>
<dbReference type="Pfam" id="PF08477">
    <property type="entry name" value="Roc"/>
    <property type="match status" value="1"/>
</dbReference>
<keyword evidence="3" id="KW-0677">Repeat</keyword>
<dbReference type="PROSITE" id="PS51424">
    <property type="entry name" value="ROC"/>
    <property type="match status" value="1"/>
</dbReference>
<keyword evidence="13" id="KW-1185">Reference proteome</keyword>
<keyword evidence="6" id="KW-0067">ATP-binding</keyword>
<accession>A0AAV4M3V4</accession>
<evidence type="ECO:0000256" key="4">
    <source>
        <dbReference type="ARBA" id="ARBA00022741"/>
    </source>
</evidence>
<keyword evidence="5" id="KW-0418">Kinase</keyword>
<evidence type="ECO:0000256" key="3">
    <source>
        <dbReference type="ARBA" id="ARBA00022737"/>
    </source>
</evidence>
<dbReference type="Gene3D" id="3.30.70.1390">
    <property type="entry name" value="ROC domain from the Parkinson's disease-associated leucine-rich repeat kinase 2"/>
    <property type="match status" value="1"/>
</dbReference>
<dbReference type="PANTHER" id="PTHR47679">
    <property type="entry name" value="PROTEIN TORNADO 1"/>
    <property type="match status" value="1"/>
</dbReference>
<evidence type="ECO:0000256" key="6">
    <source>
        <dbReference type="ARBA" id="ARBA00022840"/>
    </source>
</evidence>
<dbReference type="Gene3D" id="3.40.50.300">
    <property type="entry name" value="P-loop containing nucleotide triphosphate hydrolases"/>
    <property type="match status" value="1"/>
</dbReference>
<keyword evidence="7" id="KW-0342">GTP-binding</keyword>
<comment type="caution">
    <text evidence="12">The sequence shown here is derived from an EMBL/GenBank/DDBJ whole genome shotgun (WGS) entry which is preliminary data.</text>
</comment>
<evidence type="ECO:0000256" key="5">
    <source>
        <dbReference type="ARBA" id="ARBA00022777"/>
    </source>
</evidence>
<evidence type="ECO:0000259" key="11">
    <source>
        <dbReference type="PROSITE" id="PS51424"/>
    </source>
</evidence>
<feature type="region of interest" description="Disordered" evidence="10">
    <location>
        <begin position="575"/>
        <end position="632"/>
    </location>
</feature>
<dbReference type="InterPro" id="IPR020859">
    <property type="entry name" value="ROC"/>
</dbReference>
<dbReference type="InterPro" id="IPR057263">
    <property type="entry name" value="COR-B"/>
</dbReference>
<dbReference type="GO" id="GO:0005524">
    <property type="term" value="F:ATP binding"/>
    <property type="evidence" value="ECO:0007669"/>
    <property type="project" value="UniProtKB-KW"/>
</dbReference>
<feature type="domain" description="Roc" evidence="11">
    <location>
        <begin position="1"/>
        <end position="151"/>
    </location>
</feature>
<dbReference type="EMBL" id="BPLR01019320">
    <property type="protein sequence ID" value="GIX66530.1"/>
    <property type="molecule type" value="Genomic_DNA"/>
</dbReference>
<dbReference type="Pfam" id="PF16095">
    <property type="entry name" value="COR-A"/>
    <property type="match status" value="1"/>
</dbReference>
<dbReference type="PANTHER" id="PTHR47679:SF1">
    <property type="entry name" value="PROTEIN TORNADO 1"/>
    <property type="match status" value="1"/>
</dbReference>
<comment type="catalytic activity">
    <reaction evidence="9">
        <text>L-seryl-[protein] + ATP = O-phospho-L-seryl-[protein] + ADP + H(+)</text>
        <dbReference type="Rhea" id="RHEA:17989"/>
        <dbReference type="Rhea" id="RHEA-COMP:9863"/>
        <dbReference type="Rhea" id="RHEA-COMP:11604"/>
        <dbReference type="ChEBI" id="CHEBI:15378"/>
        <dbReference type="ChEBI" id="CHEBI:29999"/>
        <dbReference type="ChEBI" id="CHEBI:30616"/>
        <dbReference type="ChEBI" id="CHEBI:83421"/>
        <dbReference type="ChEBI" id="CHEBI:456216"/>
        <dbReference type="EC" id="2.7.11.1"/>
    </reaction>
</comment>
<evidence type="ECO:0000313" key="12">
    <source>
        <dbReference type="EMBL" id="GIX66530.1"/>
    </source>
</evidence>
<proteinExistence type="predicted"/>